<comment type="caution">
    <text evidence="2">The sequence shown here is derived from an EMBL/GenBank/DDBJ whole genome shotgun (WGS) entry which is preliminary data.</text>
</comment>
<evidence type="ECO:0000313" key="2">
    <source>
        <dbReference type="EMBL" id="KAL2717033.1"/>
    </source>
</evidence>
<evidence type="ECO:0000313" key="3">
    <source>
        <dbReference type="Proteomes" id="UP001607302"/>
    </source>
</evidence>
<feature type="compositionally biased region" description="Basic and acidic residues" evidence="1">
    <location>
        <begin position="202"/>
        <end position="211"/>
    </location>
</feature>
<reference evidence="2 3" key="1">
    <citation type="journal article" date="2024" name="Ann. Entomol. Soc. Am.">
        <title>Genomic analyses of the southern and eastern yellowjacket wasps (Hymenoptera: Vespidae) reveal evolutionary signatures of social life.</title>
        <authorList>
            <person name="Catto M.A."/>
            <person name="Caine P.B."/>
            <person name="Orr S.E."/>
            <person name="Hunt B.G."/>
            <person name="Goodisman M.A.D."/>
        </authorList>
    </citation>
    <scope>NUCLEOTIDE SEQUENCE [LARGE SCALE GENOMIC DNA]</scope>
    <source>
        <strain evidence="2">233</strain>
        <tissue evidence="2">Head and thorax</tissue>
    </source>
</reference>
<organism evidence="2 3">
    <name type="scientific">Vespula squamosa</name>
    <name type="common">Southern yellow jacket</name>
    <name type="synonym">Wasp</name>
    <dbReference type="NCBI Taxonomy" id="30214"/>
    <lineage>
        <taxon>Eukaryota</taxon>
        <taxon>Metazoa</taxon>
        <taxon>Ecdysozoa</taxon>
        <taxon>Arthropoda</taxon>
        <taxon>Hexapoda</taxon>
        <taxon>Insecta</taxon>
        <taxon>Pterygota</taxon>
        <taxon>Neoptera</taxon>
        <taxon>Endopterygota</taxon>
        <taxon>Hymenoptera</taxon>
        <taxon>Apocrita</taxon>
        <taxon>Aculeata</taxon>
        <taxon>Vespoidea</taxon>
        <taxon>Vespidae</taxon>
        <taxon>Vespinae</taxon>
        <taxon>Vespula</taxon>
    </lineage>
</organism>
<keyword evidence="3" id="KW-1185">Reference proteome</keyword>
<sequence>MFTVREVTLACGEGKEMNVLYSEVLVPLYSSCFSKEKKEEEEEEEDDDEELEEQEYRSENFILSTAGFAMLATMALVELVTELFPVLKGRIEVCGGKVTAEPTMALPKGLIPKEKTGQGRVVFYNARRTVEKKPEKYPSTSTLILCSLSTHAHSPPCILLPDIHRPSPYFSTTLARPRFYVILRLRSSSRKFTGRFFASGDSKGRMEKGQKGENGGSSRRIEKPNLRDLRRWLRALWLPLYGFLDWRIQAGQAAVENPWDGPRSSSTRLQRIHGLDGASYRSE</sequence>
<evidence type="ECO:0000256" key="1">
    <source>
        <dbReference type="SAM" id="MobiDB-lite"/>
    </source>
</evidence>
<feature type="non-terminal residue" evidence="2">
    <location>
        <position position="283"/>
    </location>
</feature>
<dbReference type="AlphaFoldDB" id="A0ABD2A8S5"/>
<gene>
    <name evidence="2" type="ORF">V1478_012733</name>
</gene>
<proteinExistence type="predicted"/>
<accession>A0ABD2A8S5</accession>
<dbReference type="EMBL" id="JAUDFV010000153">
    <property type="protein sequence ID" value="KAL2717033.1"/>
    <property type="molecule type" value="Genomic_DNA"/>
</dbReference>
<name>A0ABD2A8S5_VESSQ</name>
<protein>
    <submittedName>
        <fullName evidence="2">Uncharacterized protein</fullName>
    </submittedName>
</protein>
<feature type="region of interest" description="Disordered" evidence="1">
    <location>
        <begin position="200"/>
        <end position="221"/>
    </location>
</feature>
<dbReference type="Proteomes" id="UP001607302">
    <property type="component" value="Unassembled WGS sequence"/>
</dbReference>